<evidence type="ECO:0000313" key="3">
    <source>
        <dbReference type="Proteomes" id="UP000541444"/>
    </source>
</evidence>
<dbReference type="PANTHER" id="PTHR31929">
    <property type="entry name" value="SAUR-LIKE AUXIN-RESPONSIVE PROTEIN FAMILY-RELATED"/>
    <property type="match status" value="1"/>
</dbReference>
<dbReference type="Pfam" id="PF02519">
    <property type="entry name" value="Auxin_inducible"/>
    <property type="match status" value="1"/>
</dbReference>
<dbReference type="Proteomes" id="UP000541444">
    <property type="component" value="Unassembled WGS sequence"/>
</dbReference>
<name>A0A7J7LB99_9MAGN</name>
<comment type="caution">
    <text evidence="2">The sequence shown here is derived from an EMBL/GenBank/DDBJ whole genome shotgun (WGS) entry which is preliminary data.</text>
</comment>
<keyword evidence="3" id="KW-1185">Reference proteome</keyword>
<organism evidence="2 3">
    <name type="scientific">Kingdonia uniflora</name>
    <dbReference type="NCBI Taxonomy" id="39325"/>
    <lineage>
        <taxon>Eukaryota</taxon>
        <taxon>Viridiplantae</taxon>
        <taxon>Streptophyta</taxon>
        <taxon>Embryophyta</taxon>
        <taxon>Tracheophyta</taxon>
        <taxon>Spermatophyta</taxon>
        <taxon>Magnoliopsida</taxon>
        <taxon>Ranunculales</taxon>
        <taxon>Circaeasteraceae</taxon>
        <taxon>Kingdonia</taxon>
    </lineage>
</organism>
<accession>A0A7J7LB99</accession>
<dbReference type="InterPro" id="IPR003676">
    <property type="entry name" value="SAUR_fam"/>
</dbReference>
<sequence length="168" mass="18901">MFLGCISVLNSLLTQIASQIEKVFFLQGIVIPPAGWLNPNSSSADLASSETKDGSASFSTRSFERTIFIFNTSRRNMGIRLWYVSCKTDSSTVTFCPNNGHKCPKRSLCCVYGESQKKRFTVPLSYLSHPSFQDLLSRAEEEFGFNHPMGGLTFHAVKMLHQYDLRIE</sequence>
<evidence type="ECO:0000256" key="1">
    <source>
        <dbReference type="ARBA" id="ARBA00006974"/>
    </source>
</evidence>
<dbReference type="AlphaFoldDB" id="A0A7J7LB99"/>
<protein>
    <submittedName>
        <fullName evidence="2">Uncharacterized protein</fullName>
    </submittedName>
</protein>
<dbReference type="GO" id="GO:0009733">
    <property type="term" value="P:response to auxin"/>
    <property type="evidence" value="ECO:0007669"/>
    <property type="project" value="InterPro"/>
</dbReference>
<dbReference type="OrthoDB" id="625231at2759"/>
<proteinExistence type="inferred from homology"/>
<dbReference type="EMBL" id="JACGCM010002426">
    <property type="protein sequence ID" value="KAF6139951.1"/>
    <property type="molecule type" value="Genomic_DNA"/>
</dbReference>
<reference evidence="2 3" key="1">
    <citation type="journal article" date="2020" name="IScience">
        <title>Genome Sequencing of the Endangered Kingdonia uniflora (Circaeasteraceae, Ranunculales) Reveals Potential Mechanisms of Evolutionary Specialization.</title>
        <authorList>
            <person name="Sun Y."/>
            <person name="Deng T."/>
            <person name="Zhang A."/>
            <person name="Moore M.J."/>
            <person name="Landis J.B."/>
            <person name="Lin N."/>
            <person name="Zhang H."/>
            <person name="Zhang X."/>
            <person name="Huang J."/>
            <person name="Zhang X."/>
            <person name="Sun H."/>
            <person name="Wang H."/>
        </authorList>
    </citation>
    <scope>NUCLEOTIDE SEQUENCE [LARGE SCALE GENOMIC DNA]</scope>
    <source>
        <strain evidence="2">TB1705</strain>
        <tissue evidence="2">Leaf</tissue>
    </source>
</reference>
<evidence type="ECO:0000313" key="2">
    <source>
        <dbReference type="EMBL" id="KAF6139951.1"/>
    </source>
</evidence>
<comment type="similarity">
    <text evidence="1">Belongs to the ARG7 family.</text>
</comment>
<gene>
    <name evidence="2" type="ORF">GIB67_023047</name>
</gene>